<keyword evidence="1" id="KW-0812">Transmembrane</keyword>
<keyword evidence="1" id="KW-0472">Membrane</keyword>
<feature type="transmembrane region" description="Helical" evidence="1">
    <location>
        <begin position="453"/>
        <end position="473"/>
    </location>
</feature>
<evidence type="ECO:0008006" key="4">
    <source>
        <dbReference type="Google" id="ProtNLM"/>
    </source>
</evidence>
<evidence type="ECO:0000256" key="1">
    <source>
        <dbReference type="SAM" id="Phobius"/>
    </source>
</evidence>
<dbReference type="Proteomes" id="UP000799291">
    <property type="component" value="Unassembled WGS sequence"/>
</dbReference>
<proteinExistence type="predicted"/>
<gene>
    <name evidence="2" type="ORF">K458DRAFT_86478</name>
</gene>
<evidence type="ECO:0000313" key="3">
    <source>
        <dbReference type="Proteomes" id="UP000799291"/>
    </source>
</evidence>
<keyword evidence="1" id="KW-1133">Transmembrane helix</keyword>
<evidence type="ECO:0000313" key="2">
    <source>
        <dbReference type="EMBL" id="KAF2681117.1"/>
    </source>
</evidence>
<sequence>MQQSPSQYRQELAALANRIPAFEELRVFLETSQKLDASPATISRIRFNDNSATEFTDIAEANLSKCLRPTQSSDLFVIENVSAHVIELLGSQFDVEFDFWLEHVSNSNWFRLGDIEKHLPALKSVRLDSRHTRHRFIGPRELLLKTPVQFVKDRIEPEAGSARVPRVAGALNPLERLPNRSHKDIWAKERFPPLALTRQHVSMWFDANEGSAGWNLGIILLDPPFRPERDLGECQNPAYRSFVPRPQTQSRLTYHLSLISCLKQDKNLQNGRIPCPFVVLGDMYRIIASEWIVVNTSLQRELNTIEWNIENEDARLERLHAHLNSLYTIRRRVTLYQVLIKEQREACRQHGRRYWDRSPSAGTNTLALENVTNTLEMDFAFVADQVAKNQERVSKNVSLLMALISVAESRIMIANGRRVEALALAAFFLVPFSLVSSVMNINGDLRMGGPRQYVFWVVSVPFSAVLGLGYMLYSRSWVS</sequence>
<dbReference type="AlphaFoldDB" id="A0A6G1IS92"/>
<name>A0A6G1IS92_9PLEO</name>
<organism evidence="2 3">
    <name type="scientific">Lentithecium fluviatile CBS 122367</name>
    <dbReference type="NCBI Taxonomy" id="1168545"/>
    <lineage>
        <taxon>Eukaryota</taxon>
        <taxon>Fungi</taxon>
        <taxon>Dikarya</taxon>
        <taxon>Ascomycota</taxon>
        <taxon>Pezizomycotina</taxon>
        <taxon>Dothideomycetes</taxon>
        <taxon>Pleosporomycetidae</taxon>
        <taxon>Pleosporales</taxon>
        <taxon>Massarineae</taxon>
        <taxon>Lentitheciaceae</taxon>
        <taxon>Lentithecium</taxon>
    </lineage>
</organism>
<protein>
    <recommendedName>
        <fullName evidence="4">Cora-domain-containing protein</fullName>
    </recommendedName>
</protein>
<dbReference type="EMBL" id="MU005593">
    <property type="protein sequence ID" value="KAF2681117.1"/>
    <property type="molecule type" value="Genomic_DNA"/>
</dbReference>
<keyword evidence="3" id="KW-1185">Reference proteome</keyword>
<reference evidence="2" key="1">
    <citation type="journal article" date="2020" name="Stud. Mycol.">
        <title>101 Dothideomycetes genomes: a test case for predicting lifestyles and emergence of pathogens.</title>
        <authorList>
            <person name="Haridas S."/>
            <person name="Albert R."/>
            <person name="Binder M."/>
            <person name="Bloem J."/>
            <person name="Labutti K."/>
            <person name="Salamov A."/>
            <person name="Andreopoulos B."/>
            <person name="Baker S."/>
            <person name="Barry K."/>
            <person name="Bills G."/>
            <person name="Bluhm B."/>
            <person name="Cannon C."/>
            <person name="Castanera R."/>
            <person name="Culley D."/>
            <person name="Daum C."/>
            <person name="Ezra D."/>
            <person name="Gonzalez J."/>
            <person name="Henrissat B."/>
            <person name="Kuo A."/>
            <person name="Liang C."/>
            <person name="Lipzen A."/>
            <person name="Lutzoni F."/>
            <person name="Magnuson J."/>
            <person name="Mondo S."/>
            <person name="Nolan M."/>
            <person name="Ohm R."/>
            <person name="Pangilinan J."/>
            <person name="Park H.-J."/>
            <person name="Ramirez L."/>
            <person name="Alfaro M."/>
            <person name="Sun H."/>
            <person name="Tritt A."/>
            <person name="Yoshinaga Y."/>
            <person name="Zwiers L.-H."/>
            <person name="Turgeon B."/>
            <person name="Goodwin S."/>
            <person name="Spatafora J."/>
            <person name="Crous P."/>
            <person name="Grigoriev I."/>
        </authorList>
    </citation>
    <scope>NUCLEOTIDE SEQUENCE</scope>
    <source>
        <strain evidence="2">CBS 122367</strain>
    </source>
</reference>
<dbReference type="OrthoDB" id="3231000at2759"/>
<accession>A0A6G1IS92</accession>
<feature type="transmembrane region" description="Helical" evidence="1">
    <location>
        <begin position="419"/>
        <end position="441"/>
    </location>
</feature>